<reference evidence="2 3" key="1">
    <citation type="submission" date="2018-10" db="EMBL/GenBank/DDBJ databases">
        <title>Phylogenomics of Brevibacillus.</title>
        <authorList>
            <person name="Dunlap C."/>
        </authorList>
    </citation>
    <scope>NUCLEOTIDE SEQUENCE [LARGE SCALE GENOMIC DNA]</scope>
    <source>
        <strain evidence="2 3">JCM 15716</strain>
    </source>
</reference>
<evidence type="ECO:0000313" key="3">
    <source>
        <dbReference type="Proteomes" id="UP000271031"/>
    </source>
</evidence>
<keyword evidence="1" id="KW-1133">Transmembrane helix</keyword>
<keyword evidence="3" id="KW-1185">Reference proteome</keyword>
<keyword evidence="1" id="KW-0472">Membrane</keyword>
<sequence>MEDLLLYVSFDEVISWFVFLCGAVAPFIVIGRVQISASRNTLELKQAFEKNINPVLVERYPSLAPLYHALTIRSDLDGDPYPLALFFHP</sequence>
<proteinExistence type="predicted"/>
<comment type="caution">
    <text evidence="2">The sequence shown here is derived from an EMBL/GenBank/DDBJ whole genome shotgun (WGS) entry which is preliminary data.</text>
</comment>
<dbReference type="Proteomes" id="UP000271031">
    <property type="component" value="Unassembled WGS sequence"/>
</dbReference>
<protein>
    <submittedName>
        <fullName evidence="2">Uncharacterized protein</fullName>
    </submittedName>
</protein>
<keyword evidence="1" id="KW-0812">Transmembrane</keyword>
<dbReference type="RefSeq" id="WP_122916482.1">
    <property type="nucleotide sequence ID" value="NZ_RHHQ01000004.1"/>
</dbReference>
<name>A0A3M8DUF7_9BACL</name>
<organism evidence="2 3">
    <name type="scientific">Brevibacillus fluminis</name>
    <dbReference type="NCBI Taxonomy" id="511487"/>
    <lineage>
        <taxon>Bacteria</taxon>
        <taxon>Bacillati</taxon>
        <taxon>Bacillota</taxon>
        <taxon>Bacilli</taxon>
        <taxon>Bacillales</taxon>
        <taxon>Paenibacillaceae</taxon>
        <taxon>Brevibacillus</taxon>
    </lineage>
</organism>
<accession>A0A3M8DUF7</accession>
<gene>
    <name evidence="2" type="ORF">EDM56_03450</name>
</gene>
<dbReference type="AlphaFoldDB" id="A0A3M8DUF7"/>
<feature type="transmembrane region" description="Helical" evidence="1">
    <location>
        <begin position="13"/>
        <end position="35"/>
    </location>
</feature>
<evidence type="ECO:0000256" key="1">
    <source>
        <dbReference type="SAM" id="Phobius"/>
    </source>
</evidence>
<evidence type="ECO:0000313" key="2">
    <source>
        <dbReference type="EMBL" id="RNB91820.1"/>
    </source>
</evidence>
<dbReference type="EMBL" id="RHHQ01000004">
    <property type="protein sequence ID" value="RNB91820.1"/>
    <property type="molecule type" value="Genomic_DNA"/>
</dbReference>